<accession>A0AAN9ALB7</accession>
<dbReference type="InterPro" id="IPR045058">
    <property type="entry name" value="GIMA/IAN/Toc"/>
</dbReference>
<name>A0AAN9ALB7_9CAEN</name>
<dbReference type="AlphaFoldDB" id="A0AAN9ALB7"/>
<reference evidence="6 7" key="1">
    <citation type="submission" date="2024-02" db="EMBL/GenBank/DDBJ databases">
        <title>Chromosome-scale genome assembly of the rough periwinkle Littorina saxatilis.</title>
        <authorList>
            <person name="De Jode A."/>
            <person name="Faria R."/>
            <person name="Formenti G."/>
            <person name="Sims Y."/>
            <person name="Smith T.P."/>
            <person name="Tracey A."/>
            <person name="Wood J.M.D."/>
            <person name="Zagrodzka Z.B."/>
            <person name="Johannesson K."/>
            <person name="Butlin R.K."/>
            <person name="Leder E.H."/>
        </authorList>
    </citation>
    <scope>NUCLEOTIDE SEQUENCE [LARGE SCALE GENOMIC DNA]</scope>
    <source>
        <strain evidence="6">Snail1</strain>
        <tissue evidence="6">Muscle</tissue>
    </source>
</reference>
<proteinExistence type="inferred from homology"/>
<feature type="domain" description="AIG1-type G" evidence="5">
    <location>
        <begin position="129"/>
        <end position="213"/>
    </location>
</feature>
<evidence type="ECO:0000256" key="3">
    <source>
        <dbReference type="ARBA" id="ARBA00023134"/>
    </source>
</evidence>
<feature type="compositionally biased region" description="Basic and acidic residues" evidence="4">
    <location>
        <begin position="48"/>
        <end position="61"/>
    </location>
</feature>
<evidence type="ECO:0000313" key="7">
    <source>
        <dbReference type="Proteomes" id="UP001374579"/>
    </source>
</evidence>
<evidence type="ECO:0000259" key="5">
    <source>
        <dbReference type="Pfam" id="PF04548"/>
    </source>
</evidence>
<keyword evidence="3" id="KW-0342">GTP-binding</keyword>
<dbReference type="InterPro" id="IPR006703">
    <property type="entry name" value="G_AIG1"/>
</dbReference>
<protein>
    <recommendedName>
        <fullName evidence="5">AIG1-type G domain-containing protein</fullName>
    </recommendedName>
</protein>
<comment type="caution">
    <text evidence="6">The sequence shown here is derived from an EMBL/GenBank/DDBJ whole genome shotgun (WGS) entry which is preliminary data.</text>
</comment>
<comment type="similarity">
    <text evidence="1">Belongs to the TRAFAC class TrmE-Era-EngA-EngB-Septin-like GTPase superfamily. AIG1/Toc34/Toc159-like paraseptin GTPase family. IAN subfamily.</text>
</comment>
<dbReference type="EMBL" id="JBAMIC010003187">
    <property type="protein sequence ID" value="KAK7089040.1"/>
    <property type="molecule type" value="Genomic_DNA"/>
</dbReference>
<feature type="compositionally biased region" description="Pro residues" evidence="4">
    <location>
        <begin position="8"/>
        <end position="17"/>
    </location>
</feature>
<gene>
    <name evidence="6" type="ORF">V1264_024739</name>
</gene>
<dbReference type="GO" id="GO:0005525">
    <property type="term" value="F:GTP binding"/>
    <property type="evidence" value="ECO:0007669"/>
    <property type="project" value="UniProtKB-KW"/>
</dbReference>
<keyword evidence="7" id="KW-1185">Reference proteome</keyword>
<dbReference type="Gene3D" id="3.40.50.300">
    <property type="entry name" value="P-loop containing nucleotide triphosphate hydrolases"/>
    <property type="match status" value="1"/>
</dbReference>
<dbReference type="InterPro" id="IPR027417">
    <property type="entry name" value="P-loop_NTPase"/>
</dbReference>
<evidence type="ECO:0000313" key="6">
    <source>
        <dbReference type="EMBL" id="KAK7089040.1"/>
    </source>
</evidence>
<keyword evidence="2" id="KW-0547">Nucleotide-binding</keyword>
<feature type="region of interest" description="Disordered" evidence="4">
    <location>
        <begin position="1"/>
        <end position="69"/>
    </location>
</feature>
<evidence type="ECO:0000256" key="2">
    <source>
        <dbReference type="ARBA" id="ARBA00022741"/>
    </source>
</evidence>
<evidence type="ECO:0000256" key="4">
    <source>
        <dbReference type="SAM" id="MobiDB-lite"/>
    </source>
</evidence>
<evidence type="ECO:0000256" key="1">
    <source>
        <dbReference type="ARBA" id="ARBA00008535"/>
    </source>
</evidence>
<dbReference type="Pfam" id="PF04548">
    <property type="entry name" value="AIG1"/>
    <property type="match status" value="1"/>
</dbReference>
<dbReference type="PANTHER" id="PTHR10903:SF184">
    <property type="entry name" value="GTP-BINDING PROTEIN A"/>
    <property type="match status" value="1"/>
</dbReference>
<dbReference type="Proteomes" id="UP001374579">
    <property type="component" value="Unassembled WGS sequence"/>
</dbReference>
<sequence>MNSSSPSRSPPRPPPPAHKNAQKASNRRSSDSAVPQGPSYAPKGRRGPGAERRGSWQDQRHAGSGRQAAQQDAELKIVLIVNTRKREELHRKCYSCPTYATLQVSTGILSATEHTQLAEFHMFHGTIKLKVQVVDFPDVTCDMTDEAVRKEVQLCTTLTFPYSSAICLVVRADVRFTPEEYATYRKTRELLGERMFDNMVVLFTMGDKLPAADRTTFRNSFSGPTRN</sequence>
<dbReference type="PANTHER" id="PTHR10903">
    <property type="entry name" value="GTPASE, IMAP FAMILY MEMBER-RELATED"/>
    <property type="match status" value="1"/>
</dbReference>
<organism evidence="6 7">
    <name type="scientific">Littorina saxatilis</name>
    <dbReference type="NCBI Taxonomy" id="31220"/>
    <lineage>
        <taxon>Eukaryota</taxon>
        <taxon>Metazoa</taxon>
        <taxon>Spiralia</taxon>
        <taxon>Lophotrochozoa</taxon>
        <taxon>Mollusca</taxon>
        <taxon>Gastropoda</taxon>
        <taxon>Caenogastropoda</taxon>
        <taxon>Littorinimorpha</taxon>
        <taxon>Littorinoidea</taxon>
        <taxon>Littorinidae</taxon>
        <taxon>Littorina</taxon>
    </lineage>
</organism>